<reference evidence="9" key="1">
    <citation type="journal article" date="2019" name="Int. J. Syst. Evol. Microbiol.">
        <title>The Global Catalogue of Microorganisms (GCM) 10K type strain sequencing project: providing services to taxonomists for standard genome sequencing and annotation.</title>
        <authorList>
            <consortium name="The Broad Institute Genomics Platform"/>
            <consortium name="The Broad Institute Genome Sequencing Center for Infectious Disease"/>
            <person name="Wu L."/>
            <person name="Ma J."/>
        </authorList>
    </citation>
    <scope>NUCLEOTIDE SEQUENCE [LARGE SCALE GENOMIC DNA]</scope>
    <source>
        <strain evidence="9">CGMCC 4.7093</strain>
    </source>
</reference>
<evidence type="ECO:0000256" key="1">
    <source>
        <dbReference type="ARBA" id="ARBA00006594"/>
    </source>
</evidence>
<evidence type="ECO:0000256" key="4">
    <source>
        <dbReference type="ARBA" id="ARBA00022679"/>
    </source>
</evidence>
<dbReference type="InterPro" id="IPR002052">
    <property type="entry name" value="DNA_methylase_N6_adenine_CS"/>
</dbReference>
<dbReference type="InterPro" id="IPR050953">
    <property type="entry name" value="N4_N6_ade-DNA_methylase"/>
</dbReference>
<accession>A0ABV9YIM1</accession>
<name>A0ABV9YIM1_9PSEU</name>
<evidence type="ECO:0000256" key="5">
    <source>
        <dbReference type="ARBA" id="ARBA00022691"/>
    </source>
</evidence>
<dbReference type="EC" id="2.1.1.72" evidence="2"/>
<proteinExistence type="inferred from homology"/>
<dbReference type="InterPro" id="IPR011639">
    <property type="entry name" value="MethylTrfase_TaqI-like_dom"/>
</dbReference>
<dbReference type="Gene3D" id="3.40.50.150">
    <property type="entry name" value="Vaccinia Virus protein VP39"/>
    <property type="match status" value="1"/>
</dbReference>
<protein>
    <recommendedName>
        <fullName evidence="2">site-specific DNA-methyltransferase (adenine-specific)</fullName>
        <ecNumber evidence="2">2.1.1.72</ecNumber>
    </recommendedName>
</protein>
<keyword evidence="5" id="KW-0949">S-adenosyl-L-methionine</keyword>
<evidence type="ECO:0000256" key="6">
    <source>
        <dbReference type="ARBA" id="ARBA00047942"/>
    </source>
</evidence>
<feature type="domain" description="Type II methyltransferase M.TaqI-like" evidence="7">
    <location>
        <begin position="64"/>
        <end position="171"/>
    </location>
</feature>
<dbReference type="EMBL" id="JBHSIV010000005">
    <property type="protein sequence ID" value="MFC5061954.1"/>
    <property type="molecule type" value="Genomic_DNA"/>
</dbReference>
<evidence type="ECO:0000256" key="2">
    <source>
        <dbReference type="ARBA" id="ARBA00011900"/>
    </source>
</evidence>
<gene>
    <name evidence="8" type="ORF">ACFPBZ_07035</name>
</gene>
<dbReference type="PANTHER" id="PTHR33841:SF5">
    <property type="entry name" value="DNA METHYLASE (MODIFICATION METHYLASE) (METHYLTRANSFERASE)-RELATED"/>
    <property type="match status" value="1"/>
</dbReference>
<evidence type="ECO:0000259" key="7">
    <source>
        <dbReference type="Pfam" id="PF07669"/>
    </source>
</evidence>
<dbReference type="PROSITE" id="PS00092">
    <property type="entry name" value="N6_MTASE"/>
    <property type="match status" value="1"/>
</dbReference>
<dbReference type="RefSeq" id="WP_378035346.1">
    <property type="nucleotide sequence ID" value="NZ_JBHSIV010000005.1"/>
</dbReference>
<evidence type="ECO:0000313" key="8">
    <source>
        <dbReference type="EMBL" id="MFC5061954.1"/>
    </source>
</evidence>
<comment type="catalytic activity">
    <reaction evidence="6">
        <text>a 2'-deoxyadenosine in DNA + S-adenosyl-L-methionine = an N(6)-methyl-2'-deoxyadenosine in DNA + S-adenosyl-L-homocysteine + H(+)</text>
        <dbReference type="Rhea" id="RHEA:15197"/>
        <dbReference type="Rhea" id="RHEA-COMP:12418"/>
        <dbReference type="Rhea" id="RHEA-COMP:12419"/>
        <dbReference type="ChEBI" id="CHEBI:15378"/>
        <dbReference type="ChEBI" id="CHEBI:57856"/>
        <dbReference type="ChEBI" id="CHEBI:59789"/>
        <dbReference type="ChEBI" id="CHEBI:90615"/>
        <dbReference type="ChEBI" id="CHEBI:90616"/>
        <dbReference type="EC" id="2.1.1.72"/>
    </reaction>
</comment>
<dbReference type="Proteomes" id="UP001595947">
    <property type="component" value="Unassembled WGS sequence"/>
</dbReference>
<organism evidence="8 9">
    <name type="scientific">Actinomycetospora atypica</name>
    <dbReference type="NCBI Taxonomy" id="1290095"/>
    <lineage>
        <taxon>Bacteria</taxon>
        <taxon>Bacillati</taxon>
        <taxon>Actinomycetota</taxon>
        <taxon>Actinomycetes</taxon>
        <taxon>Pseudonocardiales</taxon>
        <taxon>Pseudonocardiaceae</taxon>
        <taxon>Actinomycetospora</taxon>
    </lineage>
</organism>
<dbReference type="PRINTS" id="PR00507">
    <property type="entry name" value="N12N6MTFRASE"/>
</dbReference>
<comment type="caution">
    <text evidence="8">The sequence shown here is derived from an EMBL/GenBank/DDBJ whole genome shotgun (WGS) entry which is preliminary data.</text>
</comment>
<keyword evidence="9" id="KW-1185">Reference proteome</keyword>
<keyword evidence="4" id="KW-0808">Transferase</keyword>
<dbReference type="GO" id="GO:0032259">
    <property type="term" value="P:methylation"/>
    <property type="evidence" value="ECO:0007669"/>
    <property type="project" value="UniProtKB-KW"/>
</dbReference>
<sequence length="188" mass="20309">MLAAGARLRDLAGGEQPELPGLEVDPVLAGARTQLDGVELHAQSALQAEQLLRDAGYDSQVRAGDFFEFTPQPTYDAVVGNPPYVRYQDFSGAARARAREAALRAGVQVSDLASSWATFTVHAALFCKPGGRLGLVLPAELLSVNYAAGVRRFLTESFAQVRLVLFTERVFPGVLEEVVRHLGGERRS</sequence>
<dbReference type="PANTHER" id="PTHR33841">
    <property type="entry name" value="DNA METHYLTRANSFERASE YEEA-RELATED"/>
    <property type="match status" value="1"/>
</dbReference>
<dbReference type="InterPro" id="IPR029063">
    <property type="entry name" value="SAM-dependent_MTases_sf"/>
</dbReference>
<dbReference type="Pfam" id="PF07669">
    <property type="entry name" value="Eco57I"/>
    <property type="match status" value="1"/>
</dbReference>
<comment type="similarity">
    <text evidence="1">Belongs to the N(4)/N(6)-methyltransferase family.</text>
</comment>
<dbReference type="SUPFAM" id="SSF53335">
    <property type="entry name" value="S-adenosyl-L-methionine-dependent methyltransferases"/>
    <property type="match status" value="1"/>
</dbReference>
<keyword evidence="3 8" id="KW-0489">Methyltransferase</keyword>
<evidence type="ECO:0000256" key="3">
    <source>
        <dbReference type="ARBA" id="ARBA00022603"/>
    </source>
</evidence>
<dbReference type="GO" id="GO:0008168">
    <property type="term" value="F:methyltransferase activity"/>
    <property type="evidence" value="ECO:0007669"/>
    <property type="project" value="UniProtKB-KW"/>
</dbReference>
<evidence type="ECO:0000313" key="9">
    <source>
        <dbReference type="Proteomes" id="UP001595947"/>
    </source>
</evidence>